<evidence type="ECO:0000313" key="11">
    <source>
        <dbReference type="Proteomes" id="UP000835052"/>
    </source>
</evidence>
<evidence type="ECO:0000256" key="2">
    <source>
        <dbReference type="ARBA" id="ARBA00012925"/>
    </source>
</evidence>
<dbReference type="EC" id="4.2.1.1" evidence="2 8"/>
<comment type="similarity">
    <text evidence="1 8">Belongs to the beta-class carbonic anhydrase family.</text>
</comment>
<comment type="function">
    <text evidence="8">Reversible hydration of carbon dioxide.</text>
</comment>
<keyword evidence="3 7" id="KW-0479">Metal-binding</keyword>
<organism evidence="10 11">
    <name type="scientific">Caenorhabditis auriculariae</name>
    <dbReference type="NCBI Taxonomy" id="2777116"/>
    <lineage>
        <taxon>Eukaryota</taxon>
        <taxon>Metazoa</taxon>
        <taxon>Ecdysozoa</taxon>
        <taxon>Nematoda</taxon>
        <taxon>Chromadorea</taxon>
        <taxon>Rhabditida</taxon>
        <taxon>Rhabditina</taxon>
        <taxon>Rhabditomorpha</taxon>
        <taxon>Rhabditoidea</taxon>
        <taxon>Rhabditidae</taxon>
        <taxon>Peloderinae</taxon>
        <taxon>Caenorhabditis</taxon>
    </lineage>
</organism>
<dbReference type="OrthoDB" id="10020193at2759"/>
<dbReference type="GO" id="GO:0004089">
    <property type="term" value="F:carbonate dehydratase activity"/>
    <property type="evidence" value="ECO:0007669"/>
    <property type="project" value="UniProtKB-UniRule"/>
</dbReference>
<evidence type="ECO:0000256" key="7">
    <source>
        <dbReference type="PIRSR" id="PIRSR601765-1"/>
    </source>
</evidence>
<evidence type="ECO:0000256" key="6">
    <source>
        <dbReference type="ARBA" id="ARBA00048348"/>
    </source>
</evidence>
<dbReference type="SMART" id="SM00947">
    <property type="entry name" value="Pro_CA"/>
    <property type="match status" value="1"/>
</dbReference>
<comment type="catalytic activity">
    <reaction evidence="6 8">
        <text>hydrogencarbonate + H(+) = CO2 + H2O</text>
        <dbReference type="Rhea" id="RHEA:10748"/>
        <dbReference type="ChEBI" id="CHEBI:15377"/>
        <dbReference type="ChEBI" id="CHEBI:15378"/>
        <dbReference type="ChEBI" id="CHEBI:16526"/>
        <dbReference type="ChEBI" id="CHEBI:17544"/>
        <dbReference type="EC" id="4.2.1.1"/>
    </reaction>
</comment>
<accession>A0A8S1HIP1</accession>
<evidence type="ECO:0000256" key="5">
    <source>
        <dbReference type="ARBA" id="ARBA00023239"/>
    </source>
</evidence>
<keyword evidence="4 7" id="KW-0862">Zinc</keyword>
<dbReference type="Gene3D" id="3.40.1050.10">
    <property type="entry name" value="Carbonic anhydrase"/>
    <property type="match status" value="1"/>
</dbReference>
<dbReference type="Proteomes" id="UP000835052">
    <property type="component" value="Unassembled WGS sequence"/>
</dbReference>
<feature type="binding site" evidence="7">
    <location>
        <position position="179"/>
    </location>
    <ligand>
        <name>Zn(2+)</name>
        <dbReference type="ChEBI" id="CHEBI:29105"/>
    </ligand>
</feature>
<dbReference type="InterPro" id="IPR001765">
    <property type="entry name" value="Carbonic_anhydrase"/>
</dbReference>
<keyword evidence="5 8" id="KW-0456">Lyase</keyword>
<dbReference type="SUPFAM" id="SSF53056">
    <property type="entry name" value="beta-carbonic anhydrase, cab"/>
    <property type="match status" value="1"/>
</dbReference>
<evidence type="ECO:0000256" key="3">
    <source>
        <dbReference type="ARBA" id="ARBA00022723"/>
    </source>
</evidence>
<name>A0A8S1HIP1_9PELO</name>
<evidence type="ECO:0000256" key="9">
    <source>
        <dbReference type="SAM" id="MobiDB-lite"/>
    </source>
</evidence>
<feature type="binding site" evidence="7">
    <location>
        <position position="110"/>
    </location>
    <ligand>
        <name>Zn(2+)</name>
        <dbReference type="ChEBI" id="CHEBI:29105"/>
    </ligand>
</feature>
<evidence type="ECO:0000313" key="10">
    <source>
        <dbReference type="EMBL" id="CAD6194288.1"/>
    </source>
</evidence>
<dbReference type="AlphaFoldDB" id="A0A8S1HIP1"/>
<feature type="binding site" evidence="7">
    <location>
        <position position="112"/>
    </location>
    <ligand>
        <name>Zn(2+)</name>
        <dbReference type="ChEBI" id="CHEBI:29105"/>
    </ligand>
</feature>
<dbReference type="GO" id="GO:0008270">
    <property type="term" value="F:zinc ion binding"/>
    <property type="evidence" value="ECO:0007669"/>
    <property type="project" value="UniProtKB-UniRule"/>
</dbReference>
<keyword evidence="11" id="KW-1185">Reference proteome</keyword>
<evidence type="ECO:0000256" key="4">
    <source>
        <dbReference type="ARBA" id="ARBA00022833"/>
    </source>
</evidence>
<gene>
    <name evidence="10" type="ORF">CAUJ_LOCUS10207</name>
</gene>
<evidence type="ECO:0000256" key="8">
    <source>
        <dbReference type="RuleBase" id="RU003956"/>
    </source>
</evidence>
<comment type="caution">
    <text evidence="10">The sequence shown here is derived from an EMBL/GenBank/DDBJ whole genome shotgun (WGS) entry which is preliminary data.</text>
</comment>
<dbReference type="EMBL" id="CAJGYM010000043">
    <property type="protein sequence ID" value="CAD6194288.1"/>
    <property type="molecule type" value="Genomic_DNA"/>
</dbReference>
<feature type="binding site" evidence="7">
    <location>
        <position position="176"/>
    </location>
    <ligand>
        <name>Zn(2+)</name>
        <dbReference type="ChEBI" id="CHEBI:29105"/>
    </ligand>
</feature>
<proteinExistence type="inferred from homology"/>
<evidence type="ECO:0000256" key="1">
    <source>
        <dbReference type="ARBA" id="ARBA00006217"/>
    </source>
</evidence>
<comment type="cofactor">
    <cofactor evidence="7">
        <name>Zn(2+)</name>
        <dbReference type="ChEBI" id="CHEBI:29105"/>
    </cofactor>
    <text evidence="7">Binds 1 zinc ion per subunit.</text>
</comment>
<feature type="region of interest" description="Disordered" evidence="9">
    <location>
        <begin position="49"/>
        <end position="69"/>
    </location>
</feature>
<sequence>MCGSVLGLRAQLGHCDRYLRKTPHKQFQEFQPQSLLYFKKRDFKYGKEQVQSMSHPQLEERSANGSKQGKNMDKILRGVVKYRQTVKKDLVAQFEEVRNNPKPTAVMFTCMDSRMLPTRFTQSKVGDMFVVRNAGNMIPEAPNYGFSSEVSVTTEPAALELAVKRGGINHIVVCGHSDCKAINTLYGLHQCPKNFDVSSPMDQWVRNNGYQSIKKLNERLHKGAAKMTFNCEMSPNQSFEAIIDPMDRLPVEDKLSQVNVLQQLVNIASHSFLSEHFEKKKLFVHGMWFDIYKGEVYIFSREKKRFIVIDDNSIDDLLKELSQYAPAEPNPPKDE</sequence>
<dbReference type="PANTHER" id="PTHR11002">
    <property type="entry name" value="CARBONIC ANHYDRASE"/>
    <property type="match status" value="1"/>
</dbReference>
<protein>
    <recommendedName>
        <fullName evidence="2 8">Carbonic anhydrase</fullName>
        <ecNumber evidence="2 8">4.2.1.1</ecNumber>
    </recommendedName>
    <alternativeName>
        <fullName evidence="8">Carbonate dehydratase</fullName>
    </alternativeName>
</protein>
<reference evidence="10" key="1">
    <citation type="submission" date="2020-10" db="EMBL/GenBank/DDBJ databases">
        <authorList>
            <person name="Kikuchi T."/>
        </authorList>
    </citation>
    <scope>NUCLEOTIDE SEQUENCE</scope>
    <source>
        <strain evidence="10">NKZ352</strain>
    </source>
</reference>
<dbReference type="Pfam" id="PF00484">
    <property type="entry name" value="Pro_CA"/>
    <property type="match status" value="1"/>
</dbReference>
<dbReference type="InterPro" id="IPR036874">
    <property type="entry name" value="Carbonic_anhydrase_sf"/>
</dbReference>
<dbReference type="PANTHER" id="PTHR11002:SF76">
    <property type="entry name" value="CARBONIC ANHYDRASE"/>
    <property type="match status" value="1"/>
</dbReference>